<feature type="transmembrane region" description="Helical" evidence="1">
    <location>
        <begin position="12"/>
        <end position="35"/>
    </location>
</feature>
<feature type="transmembrane region" description="Helical" evidence="1">
    <location>
        <begin position="127"/>
        <end position="145"/>
    </location>
</feature>
<dbReference type="Proteomes" id="UP000192582">
    <property type="component" value="Unassembled WGS sequence"/>
</dbReference>
<proteinExistence type="predicted"/>
<dbReference type="InterPro" id="IPR003744">
    <property type="entry name" value="YhhQ"/>
</dbReference>
<dbReference type="AlphaFoldDB" id="A0A1W1V867"/>
<gene>
    <name evidence="2" type="ORF">SAMN00790413_00387</name>
</gene>
<keyword evidence="1" id="KW-0812">Transmembrane</keyword>
<organism evidence="2 3">
    <name type="scientific">Deinococcus hopiensis KR-140</name>
    <dbReference type="NCBI Taxonomy" id="695939"/>
    <lineage>
        <taxon>Bacteria</taxon>
        <taxon>Thermotogati</taxon>
        <taxon>Deinococcota</taxon>
        <taxon>Deinococci</taxon>
        <taxon>Deinococcales</taxon>
        <taxon>Deinococcaceae</taxon>
        <taxon>Deinococcus</taxon>
    </lineage>
</organism>
<dbReference type="RefSeq" id="WP_084048068.1">
    <property type="nucleotide sequence ID" value="NZ_FWWU01000009.1"/>
</dbReference>
<keyword evidence="1" id="KW-0472">Membrane</keyword>
<keyword evidence="3" id="KW-1185">Reference proteome</keyword>
<evidence type="ECO:0000313" key="2">
    <source>
        <dbReference type="EMBL" id="SMB89380.1"/>
    </source>
</evidence>
<evidence type="ECO:0008006" key="4">
    <source>
        <dbReference type="Google" id="ProtNLM"/>
    </source>
</evidence>
<feature type="transmembrane region" description="Helical" evidence="1">
    <location>
        <begin position="41"/>
        <end position="57"/>
    </location>
</feature>
<dbReference type="Pfam" id="PF02592">
    <property type="entry name" value="Vut_1"/>
    <property type="match status" value="1"/>
</dbReference>
<protein>
    <recommendedName>
        <fullName evidence="4">Vitamin uptake transporter</fullName>
    </recommendedName>
</protein>
<dbReference type="EMBL" id="FWWU01000009">
    <property type="protein sequence ID" value="SMB89380.1"/>
    <property type="molecule type" value="Genomic_DNA"/>
</dbReference>
<sequence>MQASSQTALNRSGGVQAAVLTAAYLAAIVSANLVIAAFGPGLAPLVAFLFIGLNLAARDRLHDLWGAAVGRNMLALIAAGGVLSYLLNAGAARVALASVAAFALSETADALLYHARRHRPYLERSNTSNVLGAAVDSVIFPVLAFGGFPLAIIALQFVAKTAGGLVWSLALHALRRRSA</sequence>
<evidence type="ECO:0000256" key="1">
    <source>
        <dbReference type="SAM" id="Phobius"/>
    </source>
</evidence>
<dbReference type="OrthoDB" id="1796647at2"/>
<reference evidence="2 3" key="1">
    <citation type="submission" date="2017-04" db="EMBL/GenBank/DDBJ databases">
        <authorList>
            <person name="Afonso C.L."/>
            <person name="Miller P.J."/>
            <person name="Scott M.A."/>
            <person name="Spackman E."/>
            <person name="Goraichik I."/>
            <person name="Dimitrov K.M."/>
            <person name="Suarez D.L."/>
            <person name="Swayne D.E."/>
        </authorList>
    </citation>
    <scope>NUCLEOTIDE SEQUENCE [LARGE SCALE GENOMIC DNA]</scope>
    <source>
        <strain evidence="2 3">KR-140</strain>
    </source>
</reference>
<evidence type="ECO:0000313" key="3">
    <source>
        <dbReference type="Proteomes" id="UP000192582"/>
    </source>
</evidence>
<accession>A0A1W1V867</accession>
<dbReference type="STRING" id="695939.SAMN00790413_00387"/>
<feature type="transmembrane region" description="Helical" evidence="1">
    <location>
        <begin position="94"/>
        <end position="115"/>
    </location>
</feature>
<name>A0A1W1V867_9DEIO</name>
<feature type="transmembrane region" description="Helical" evidence="1">
    <location>
        <begin position="151"/>
        <end position="174"/>
    </location>
</feature>
<keyword evidence="1" id="KW-1133">Transmembrane helix</keyword>
<feature type="transmembrane region" description="Helical" evidence="1">
    <location>
        <begin position="69"/>
        <end position="88"/>
    </location>
</feature>